<dbReference type="GeneID" id="103255383"/>
<protein>
    <submittedName>
        <fullName evidence="13">Interferon-induced, double-stranded RNA-activated protein kinase-like</fullName>
    </submittedName>
</protein>
<dbReference type="InterPro" id="IPR011009">
    <property type="entry name" value="Kinase-like_dom_sf"/>
</dbReference>
<evidence type="ECO:0000259" key="11">
    <source>
        <dbReference type="PROSITE" id="PS50011"/>
    </source>
</evidence>
<feature type="binding site" evidence="8">
    <location>
        <position position="75"/>
    </location>
    <ligand>
        <name>ATP</name>
        <dbReference type="ChEBI" id="CHEBI:30616"/>
    </ligand>
</feature>
<dbReference type="Gene3D" id="3.30.200.20">
    <property type="entry name" value="Phosphorylase Kinase, domain 1"/>
    <property type="match status" value="1"/>
</dbReference>
<dbReference type="OrthoDB" id="341578at2759"/>
<dbReference type="InterPro" id="IPR000719">
    <property type="entry name" value="Prot_kinase_dom"/>
</dbReference>
<evidence type="ECO:0000256" key="10">
    <source>
        <dbReference type="SAM" id="MobiDB-lite"/>
    </source>
</evidence>
<proteinExistence type="inferred from homology"/>
<keyword evidence="6 8" id="KW-0067">ATP-binding</keyword>
<feature type="region of interest" description="Disordered" evidence="10">
    <location>
        <begin position="113"/>
        <end position="166"/>
    </location>
</feature>
<dbReference type="GO" id="GO:0005634">
    <property type="term" value="C:nucleus"/>
    <property type="evidence" value="ECO:0007669"/>
    <property type="project" value="TreeGrafter"/>
</dbReference>
<dbReference type="SUPFAM" id="SSF56112">
    <property type="entry name" value="Protein kinase-like (PK-like)"/>
    <property type="match status" value="1"/>
</dbReference>
<keyword evidence="1 9" id="KW-0723">Serine/threonine-protein kinase</keyword>
<name>A0A1U7T580_CARSF</name>
<dbReference type="FunFam" id="1.10.510.10:FF:000251">
    <property type="entry name" value="eukaryotic translation initiation factor 2-alpha kinase 3"/>
    <property type="match status" value="1"/>
</dbReference>
<dbReference type="PANTHER" id="PTHR11042:SF163">
    <property type="entry name" value="INTERFERON-INDUCED, DOUBLE-STRANDED RNA-ACTIVATED PROTEIN KINASE"/>
    <property type="match status" value="1"/>
</dbReference>
<dbReference type="GO" id="GO:0005524">
    <property type="term" value="F:ATP binding"/>
    <property type="evidence" value="ECO:0007669"/>
    <property type="project" value="UniProtKB-UniRule"/>
</dbReference>
<dbReference type="InterPro" id="IPR017441">
    <property type="entry name" value="Protein_kinase_ATP_BS"/>
</dbReference>
<dbReference type="PROSITE" id="PS00108">
    <property type="entry name" value="PROTEIN_KINASE_ST"/>
    <property type="match status" value="1"/>
</dbReference>
<keyword evidence="2" id="KW-0597">Phosphoprotein</keyword>
<evidence type="ECO:0000256" key="2">
    <source>
        <dbReference type="ARBA" id="ARBA00022553"/>
    </source>
</evidence>
<reference evidence="13" key="1">
    <citation type="submission" date="2025-08" db="UniProtKB">
        <authorList>
            <consortium name="RefSeq"/>
        </authorList>
    </citation>
    <scope>IDENTIFICATION</scope>
</reference>
<keyword evidence="4 8" id="KW-0547">Nucleotide-binding</keyword>
<dbReference type="GO" id="GO:0004694">
    <property type="term" value="F:eukaryotic translation initiation factor 2alpha kinase activity"/>
    <property type="evidence" value="ECO:0007669"/>
    <property type="project" value="TreeGrafter"/>
</dbReference>
<feature type="domain" description="Protein kinase" evidence="11">
    <location>
        <begin position="46"/>
        <end position="354"/>
    </location>
</feature>
<dbReference type="Gene3D" id="1.10.510.10">
    <property type="entry name" value="Transferase(Phosphotransferase) domain 1"/>
    <property type="match status" value="1"/>
</dbReference>
<feature type="region of interest" description="Disordered" evidence="10">
    <location>
        <begin position="1"/>
        <end position="24"/>
    </location>
</feature>
<dbReference type="AlphaFoldDB" id="A0A1U7T580"/>
<evidence type="ECO:0000313" key="13">
    <source>
        <dbReference type="RefSeq" id="XP_008051528.1"/>
    </source>
</evidence>
<keyword evidence="12" id="KW-1185">Reference proteome</keyword>
<dbReference type="SMART" id="SM00220">
    <property type="entry name" value="S_TKc"/>
    <property type="match status" value="1"/>
</dbReference>
<dbReference type="PROSITE" id="PS00107">
    <property type="entry name" value="PROTEIN_KINASE_ATP"/>
    <property type="match status" value="1"/>
</dbReference>
<evidence type="ECO:0000256" key="1">
    <source>
        <dbReference type="ARBA" id="ARBA00022527"/>
    </source>
</evidence>
<evidence type="ECO:0000256" key="9">
    <source>
        <dbReference type="RuleBase" id="RU000304"/>
    </source>
</evidence>
<keyword evidence="5" id="KW-0418">Kinase</keyword>
<dbReference type="RefSeq" id="XP_008051528.1">
    <property type="nucleotide sequence ID" value="XM_008053337.2"/>
</dbReference>
<keyword evidence="3" id="KW-0808">Transferase</keyword>
<comment type="similarity">
    <text evidence="7">Belongs to the protein kinase superfamily. Ser/Thr protein kinase family. GCN2 subfamily.</text>
</comment>
<evidence type="ECO:0000256" key="3">
    <source>
        <dbReference type="ARBA" id="ARBA00022679"/>
    </source>
</evidence>
<dbReference type="KEGG" id="csyr:103255383"/>
<dbReference type="InterPro" id="IPR008271">
    <property type="entry name" value="Ser/Thr_kinase_AS"/>
</dbReference>
<evidence type="ECO:0000256" key="4">
    <source>
        <dbReference type="ARBA" id="ARBA00022741"/>
    </source>
</evidence>
<dbReference type="Proteomes" id="UP000189704">
    <property type="component" value="Unplaced"/>
</dbReference>
<sequence>MAGLAKNFEQRDSTEQGPERCLAPTFVPPERKEKIHTVDERFSNDFEEIEPIGIGGFGHIFKAKHRIDRKTYVIKRVNYYNEKVKREVKALAQLSHVNIVRYHTCWEGTDYYPDSESSDDDPESSDYHTESSDYHSESSDYHSKGSDDNSENSDDNSENSDIFTDNSINESRSQTRCLFIQMEFCDRGTLEQWIHDRRGKTPEKALALEIFEQIVKGVDYIHSKNLIHRDLKPSNIFLVDEAQIKIGDFGLVTSLKHDGKRTRNAGTRGYMSPEQISSKEYGKEVDIYALGLILAELLHMCDTFSEAAEIIEDLKNGIFSDTFARREKSLLKKLLSTKPEDRPNTSKILEYLALWKKNPETRLICSCPF</sequence>
<evidence type="ECO:0000256" key="5">
    <source>
        <dbReference type="ARBA" id="ARBA00022777"/>
    </source>
</evidence>
<feature type="compositionally biased region" description="Basic and acidic residues" evidence="10">
    <location>
        <begin position="8"/>
        <end position="18"/>
    </location>
</feature>
<evidence type="ECO:0000256" key="7">
    <source>
        <dbReference type="ARBA" id="ARBA00037982"/>
    </source>
</evidence>
<evidence type="ECO:0000256" key="6">
    <source>
        <dbReference type="ARBA" id="ARBA00022840"/>
    </source>
</evidence>
<dbReference type="GO" id="GO:0005737">
    <property type="term" value="C:cytoplasm"/>
    <property type="evidence" value="ECO:0007669"/>
    <property type="project" value="TreeGrafter"/>
</dbReference>
<feature type="compositionally biased region" description="Basic and acidic residues" evidence="10">
    <location>
        <begin position="125"/>
        <end position="147"/>
    </location>
</feature>
<organism evidence="12 13">
    <name type="scientific">Carlito syrichta</name>
    <name type="common">Philippine tarsier</name>
    <name type="synonym">Tarsius syrichta</name>
    <dbReference type="NCBI Taxonomy" id="1868482"/>
    <lineage>
        <taxon>Eukaryota</taxon>
        <taxon>Metazoa</taxon>
        <taxon>Chordata</taxon>
        <taxon>Craniata</taxon>
        <taxon>Vertebrata</taxon>
        <taxon>Euteleostomi</taxon>
        <taxon>Mammalia</taxon>
        <taxon>Eutheria</taxon>
        <taxon>Euarchontoglires</taxon>
        <taxon>Primates</taxon>
        <taxon>Haplorrhini</taxon>
        <taxon>Tarsiiformes</taxon>
        <taxon>Tarsiidae</taxon>
        <taxon>Carlito</taxon>
    </lineage>
</organism>
<gene>
    <name evidence="13" type="primary">LOC103255383</name>
</gene>
<dbReference type="PANTHER" id="PTHR11042">
    <property type="entry name" value="EUKARYOTIC TRANSLATION INITIATION FACTOR 2-ALPHA KINASE EIF2-ALPHA KINASE -RELATED"/>
    <property type="match status" value="1"/>
</dbReference>
<accession>A0A1U7T580</accession>
<feature type="compositionally biased region" description="Acidic residues" evidence="10">
    <location>
        <begin position="148"/>
        <end position="158"/>
    </location>
</feature>
<dbReference type="Pfam" id="PF00069">
    <property type="entry name" value="Pkinase"/>
    <property type="match status" value="2"/>
</dbReference>
<evidence type="ECO:0000256" key="8">
    <source>
        <dbReference type="PROSITE-ProRule" id="PRU10141"/>
    </source>
</evidence>
<dbReference type="InterPro" id="IPR050339">
    <property type="entry name" value="CC_SR_Kinase"/>
</dbReference>
<dbReference type="PROSITE" id="PS50011">
    <property type="entry name" value="PROTEIN_KINASE_DOM"/>
    <property type="match status" value="1"/>
</dbReference>
<evidence type="ECO:0000313" key="12">
    <source>
        <dbReference type="Proteomes" id="UP000189704"/>
    </source>
</evidence>